<dbReference type="EC" id="2.7.1.71" evidence="3 11"/>
<feature type="binding site" evidence="11">
    <location>
        <position position="80"/>
    </location>
    <ligand>
        <name>substrate</name>
    </ligand>
</feature>
<feature type="compositionally biased region" description="Low complexity" evidence="12">
    <location>
        <begin position="214"/>
        <end position="241"/>
    </location>
</feature>
<keyword evidence="11" id="KW-0460">Magnesium</keyword>
<organism evidence="13 14">
    <name type="scientific">Mycolicibacterium goodii</name>
    <name type="common">Mycobacterium goodii</name>
    <dbReference type="NCBI Taxonomy" id="134601"/>
    <lineage>
        <taxon>Bacteria</taxon>
        <taxon>Bacillati</taxon>
        <taxon>Actinomycetota</taxon>
        <taxon>Actinomycetes</taxon>
        <taxon>Mycobacteriales</taxon>
        <taxon>Mycobacteriaceae</taxon>
        <taxon>Mycolicibacterium</taxon>
    </lineage>
</organism>
<dbReference type="InterPro" id="IPR027417">
    <property type="entry name" value="P-loop_NTPase"/>
</dbReference>
<dbReference type="InterPro" id="IPR023000">
    <property type="entry name" value="Shikimate_kinase_CS"/>
</dbReference>
<comment type="catalytic activity">
    <reaction evidence="10 11">
        <text>shikimate + ATP = 3-phosphoshikimate + ADP + H(+)</text>
        <dbReference type="Rhea" id="RHEA:13121"/>
        <dbReference type="ChEBI" id="CHEBI:15378"/>
        <dbReference type="ChEBI" id="CHEBI:30616"/>
        <dbReference type="ChEBI" id="CHEBI:36208"/>
        <dbReference type="ChEBI" id="CHEBI:145989"/>
        <dbReference type="ChEBI" id="CHEBI:456216"/>
        <dbReference type="EC" id="2.7.1.71"/>
    </reaction>
</comment>
<accession>A0ABS6HK61</accession>
<dbReference type="Gene3D" id="3.40.50.300">
    <property type="entry name" value="P-loop containing nucleotide triphosphate hydrolases"/>
    <property type="match status" value="1"/>
</dbReference>
<dbReference type="HAMAP" id="MF_00109">
    <property type="entry name" value="Shikimate_kinase"/>
    <property type="match status" value="1"/>
</dbReference>
<dbReference type="GO" id="GO:0016301">
    <property type="term" value="F:kinase activity"/>
    <property type="evidence" value="ECO:0007669"/>
    <property type="project" value="UniProtKB-KW"/>
</dbReference>
<feature type="binding site" evidence="11">
    <location>
        <position position="58"/>
    </location>
    <ligand>
        <name>substrate</name>
    </ligand>
</feature>
<feature type="binding site" evidence="11">
    <location>
        <position position="153"/>
    </location>
    <ligand>
        <name>ATP</name>
        <dbReference type="ChEBI" id="CHEBI:30616"/>
    </ligand>
</feature>
<keyword evidence="7 11" id="KW-0418">Kinase</keyword>
<evidence type="ECO:0000256" key="4">
    <source>
        <dbReference type="ARBA" id="ARBA00022605"/>
    </source>
</evidence>
<dbReference type="PRINTS" id="PR01100">
    <property type="entry name" value="SHIKIMTKNASE"/>
</dbReference>
<dbReference type="InterPro" id="IPR031322">
    <property type="entry name" value="Shikimate/glucono_kinase"/>
</dbReference>
<comment type="caution">
    <text evidence="13">The sequence shown here is derived from an EMBL/GenBank/DDBJ whole genome shotgun (WGS) entry which is preliminary data.</text>
</comment>
<evidence type="ECO:0000256" key="8">
    <source>
        <dbReference type="ARBA" id="ARBA00022840"/>
    </source>
</evidence>
<keyword evidence="9 11" id="KW-0057">Aromatic amino acid biosynthesis</keyword>
<evidence type="ECO:0000313" key="14">
    <source>
        <dbReference type="Proteomes" id="UP000696413"/>
    </source>
</evidence>
<keyword evidence="6 11" id="KW-0547">Nucleotide-binding</keyword>
<comment type="pathway">
    <text evidence="1 11">Metabolic intermediate biosynthesis; chorismate biosynthesis; chorismate from D-erythrose 4-phosphate and phosphoenolpyruvate: step 5/7.</text>
</comment>
<evidence type="ECO:0000256" key="1">
    <source>
        <dbReference type="ARBA" id="ARBA00004842"/>
    </source>
</evidence>
<evidence type="ECO:0000256" key="7">
    <source>
        <dbReference type="ARBA" id="ARBA00022777"/>
    </source>
</evidence>
<feature type="binding site" evidence="11">
    <location>
        <position position="136"/>
    </location>
    <ligand>
        <name>substrate</name>
    </ligand>
</feature>
<keyword evidence="14" id="KW-1185">Reference proteome</keyword>
<keyword evidence="8 11" id="KW-0067">ATP-binding</keyword>
<feature type="region of interest" description="Disordered" evidence="12">
    <location>
        <begin position="168"/>
        <end position="249"/>
    </location>
</feature>
<comment type="cofactor">
    <cofactor evidence="11">
        <name>Mg(2+)</name>
        <dbReference type="ChEBI" id="CHEBI:18420"/>
    </cofactor>
    <text evidence="11">Binds 1 Mg(2+) ion per subunit.</text>
</comment>
<comment type="function">
    <text evidence="11">Catalyzes the specific phosphorylation of the 3-hydroxyl group of shikimic acid using ATP as a cosubstrate.</text>
</comment>
<evidence type="ECO:0000256" key="3">
    <source>
        <dbReference type="ARBA" id="ARBA00012154"/>
    </source>
</evidence>
<keyword evidence="11" id="KW-0479">Metal-binding</keyword>
<evidence type="ECO:0000256" key="2">
    <source>
        <dbReference type="ARBA" id="ARBA00006997"/>
    </source>
</evidence>
<evidence type="ECO:0000256" key="6">
    <source>
        <dbReference type="ARBA" id="ARBA00022741"/>
    </source>
</evidence>
<evidence type="ECO:0000256" key="5">
    <source>
        <dbReference type="ARBA" id="ARBA00022679"/>
    </source>
</evidence>
<keyword evidence="5 11" id="KW-0808">Transferase</keyword>
<comment type="subcellular location">
    <subcellularLocation>
        <location evidence="11">Cytoplasm</location>
    </subcellularLocation>
</comment>
<dbReference type="Proteomes" id="UP000696413">
    <property type="component" value="Unassembled WGS sequence"/>
</dbReference>
<dbReference type="Pfam" id="PF01202">
    <property type="entry name" value="SKI"/>
    <property type="match status" value="1"/>
</dbReference>
<protein>
    <recommendedName>
        <fullName evidence="3 11">Shikimate kinase</fullName>
        <shortName evidence="11">SK</shortName>
        <ecNumber evidence="3 11">2.7.1.71</ecNumber>
    </recommendedName>
</protein>
<evidence type="ECO:0000256" key="10">
    <source>
        <dbReference type="ARBA" id="ARBA00048567"/>
    </source>
</evidence>
<dbReference type="PANTHER" id="PTHR21087:SF16">
    <property type="entry name" value="SHIKIMATE KINASE 1, CHLOROPLASTIC"/>
    <property type="match status" value="1"/>
</dbReference>
<dbReference type="PANTHER" id="PTHR21087">
    <property type="entry name" value="SHIKIMATE KINASE"/>
    <property type="match status" value="1"/>
</dbReference>
<dbReference type="InterPro" id="IPR000623">
    <property type="entry name" value="Shikimate_kinase/TSH1"/>
</dbReference>
<evidence type="ECO:0000256" key="9">
    <source>
        <dbReference type="ARBA" id="ARBA00023141"/>
    </source>
</evidence>
<evidence type="ECO:0000256" key="11">
    <source>
        <dbReference type="HAMAP-Rule" id="MF_00109"/>
    </source>
</evidence>
<keyword evidence="11" id="KW-0963">Cytoplasm</keyword>
<name>A0ABS6HK61_MYCGD</name>
<evidence type="ECO:0000313" key="13">
    <source>
        <dbReference type="EMBL" id="MBU8822084.1"/>
    </source>
</evidence>
<gene>
    <name evidence="11" type="primary">aroK</name>
    <name evidence="13" type="ORF">KL859_04250</name>
</gene>
<dbReference type="PROSITE" id="PS01128">
    <property type="entry name" value="SHIKIMATE_KINASE"/>
    <property type="match status" value="1"/>
</dbReference>
<feature type="compositionally biased region" description="Basic residues" evidence="12">
    <location>
        <begin position="182"/>
        <end position="194"/>
    </location>
</feature>
<feature type="binding site" evidence="11">
    <location>
        <position position="16"/>
    </location>
    <ligand>
        <name>Mg(2+)</name>
        <dbReference type="ChEBI" id="CHEBI:18420"/>
    </ligand>
</feature>
<feature type="binding site" evidence="11">
    <location>
        <position position="117"/>
    </location>
    <ligand>
        <name>ATP</name>
        <dbReference type="ChEBI" id="CHEBI:30616"/>
    </ligand>
</feature>
<dbReference type="RefSeq" id="WP_073680832.1">
    <property type="nucleotide sequence ID" value="NZ_CP092364.2"/>
</dbReference>
<dbReference type="CDD" id="cd00464">
    <property type="entry name" value="SK"/>
    <property type="match status" value="1"/>
</dbReference>
<reference evidence="13 14" key="1">
    <citation type="submission" date="2021-05" db="EMBL/GenBank/DDBJ databases">
        <title>Draft Genome Sequences of Clinical Respiratory Isolates of Mycobacterium goodii Recovered in Ireland.</title>
        <authorList>
            <person name="Flanagan P.R."/>
            <person name="Mok S."/>
            <person name="Roycroft E."/>
            <person name="Rogers T.R."/>
            <person name="Fitzgibbon M."/>
        </authorList>
    </citation>
    <scope>NUCLEOTIDE SEQUENCE [LARGE SCALE GENOMIC DNA]</scope>
    <source>
        <strain evidence="13 14">14IE55</strain>
    </source>
</reference>
<comment type="subunit">
    <text evidence="11">Monomer.</text>
</comment>
<sequence length="249" mass="26542">MAPRAVLVGLPGSGKSTIGRRLAKVLDVSMVDTDAVIEETTGRTIADIFANDGEREFRRIEEEVIRSALQTHEGVLSLGGGAVTTPGVREALAGHKVVYLEISAAEGVRRTGGSTVRPLLAGGDRAEKYRKLMAERVPLYRKVATIRVNTNRRNPGAVVRTIVARLESPQPAKPVTASRTVKPAKPRRRRRPPWRRSSAGRDNAAEPRNDTSSGAGADPGAAAAVTNTAVTKAPTPAALAARNVERHND</sequence>
<dbReference type="EMBL" id="JAHBOM010000003">
    <property type="protein sequence ID" value="MBU8822084.1"/>
    <property type="molecule type" value="Genomic_DNA"/>
</dbReference>
<proteinExistence type="inferred from homology"/>
<dbReference type="SUPFAM" id="SSF52540">
    <property type="entry name" value="P-loop containing nucleoside triphosphate hydrolases"/>
    <property type="match status" value="1"/>
</dbReference>
<feature type="binding site" evidence="11">
    <location>
        <begin position="12"/>
        <end position="17"/>
    </location>
    <ligand>
        <name>ATP</name>
        <dbReference type="ChEBI" id="CHEBI:30616"/>
    </ligand>
</feature>
<evidence type="ECO:0000256" key="12">
    <source>
        <dbReference type="SAM" id="MobiDB-lite"/>
    </source>
</evidence>
<comment type="similarity">
    <text evidence="2 11">Belongs to the shikimate kinase family.</text>
</comment>
<feature type="binding site" evidence="11">
    <location>
        <position position="34"/>
    </location>
    <ligand>
        <name>substrate</name>
    </ligand>
</feature>
<keyword evidence="4 11" id="KW-0028">Amino-acid biosynthesis</keyword>